<reference evidence="4 5" key="1">
    <citation type="submission" date="2016-06" db="EMBL/GenBank/DDBJ databases">
        <authorList>
            <person name="Kjaerup R.B."/>
            <person name="Dalgaard T.S."/>
            <person name="Juul-Madsen H.R."/>
        </authorList>
    </citation>
    <scope>NUCLEOTIDE SEQUENCE [LARGE SCALE GENOMIC DNA]</scope>
    <source>
        <strain evidence="4 5">E2838</strain>
    </source>
</reference>
<dbReference type="PANTHER" id="PTHR44942:SF4">
    <property type="entry name" value="METHYLTRANSFERASE TYPE 11 DOMAIN-CONTAINING PROTEIN"/>
    <property type="match status" value="1"/>
</dbReference>
<dbReference type="Proteomes" id="UP000092207">
    <property type="component" value="Unassembled WGS sequence"/>
</dbReference>
<dbReference type="Gene3D" id="3.40.50.150">
    <property type="entry name" value="Vaccinia Virus protein VP39"/>
    <property type="match status" value="1"/>
</dbReference>
<feature type="domain" description="Methyltransferase" evidence="3">
    <location>
        <begin position="33"/>
        <end position="122"/>
    </location>
</feature>
<name>A0A1A2WAR5_MYCSC</name>
<dbReference type="CDD" id="cd02440">
    <property type="entry name" value="AdoMet_MTases"/>
    <property type="match status" value="1"/>
</dbReference>
<comment type="caution">
    <text evidence="4">The sequence shown here is derived from an EMBL/GenBank/DDBJ whole genome shotgun (WGS) entry which is preliminary data.</text>
</comment>
<dbReference type="InterPro" id="IPR051052">
    <property type="entry name" value="Diverse_substrate_MTase"/>
</dbReference>
<dbReference type="InterPro" id="IPR029063">
    <property type="entry name" value="SAM-dependent_MTases_sf"/>
</dbReference>
<organism evidence="4 5">
    <name type="scientific">Mycobacterium scrofulaceum</name>
    <dbReference type="NCBI Taxonomy" id="1783"/>
    <lineage>
        <taxon>Bacteria</taxon>
        <taxon>Bacillati</taxon>
        <taxon>Actinomycetota</taxon>
        <taxon>Actinomycetes</taxon>
        <taxon>Mycobacteriales</taxon>
        <taxon>Mycobacteriaceae</taxon>
        <taxon>Mycobacterium</taxon>
    </lineage>
</organism>
<dbReference type="AlphaFoldDB" id="A0A1A2WAR5"/>
<accession>A0A1A2WAR5</accession>
<keyword evidence="2 4" id="KW-0808">Transferase</keyword>
<sequence length="203" mass="22208">MLRADRAPDYWNHNAAYHGWLVDIAARHGGDALDVGCGEGLLVQRLAPVSRSVTGIDADPTTVQRAVQRLRSTDNASVRLARFETFPAQPRSFDLITFVASLHHLPLRGTLQRAREMLRPAGELAVVGLSANKTVADWAWAALCTPAARAGSLLHRETRNIGVAVADPGESLQEIRGVAADVIPGAVIRRGLYYRYRLLWRNG</sequence>
<dbReference type="GO" id="GO:0032259">
    <property type="term" value="P:methylation"/>
    <property type="evidence" value="ECO:0007669"/>
    <property type="project" value="UniProtKB-KW"/>
</dbReference>
<dbReference type="EMBL" id="LZJY01000018">
    <property type="protein sequence ID" value="OBI10335.1"/>
    <property type="molecule type" value="Genomic_DNA"/>
</dbReference>
<evidence type="ECO:0000313" key="4">
    <source>
        <dbReference type="EMBL" id="OBI10335.1"/>
    </source>
</evidence>
<gene>
    <name evidence="4" type="ORF">A5679_07225</name>
</gene>
<evidence type="ECO:0000313" key="5">
    <source>
        <dbReference type="Proteomes" id="UP000092207"/>
    </source>
</evidence>
<evidence type="ECO:0000256" key="1">
    <source>
        <dbReference type="ARBA" id="ARBA00022603"/>
    </source>
</evidence>
<dbReference type="PANTHER" id="PTHR44942">
    <property type="entry name" value="METHYLTRANSF_11 DOMAIN-CONTAINING PROTEIN"/>
    <property type="match status" value="1"/>
</dbReference>
<dbReference type="RefSeq" id="WP_067300960.1">
    <property type="nucleotide sequence ID" value="NZ_LZJY01000018.1"/>
</dbReference>
<dbReference type="GO" id="GO:0008168">
    <property type="term" value="F:methyltransferase activity"/>
    <property type="evidence" value="ECO:0007669"/>
    <property type="project" value="UniProtKB-KW"/>
</dbReference>
<dbReference type="Pfam" id="PF13649">
    <property type="entry name" value="Methyltransf_25"/>
    <property type="match status" value="1"/>
</dbReference>
<evidence type="ECO:0000256" key="2">
    <source>
        <dbReference type="ARBA" id="ARBA00022679"/>
    </source>
</evidence>
<proteinExistence type="predicted"/>
<dbReference type="InterPro" id="IPR041698">
    <property type="entry name" value="Methyltransf_25"/>
</dbReference>
<evidence type="ECO:0000259" key="3">
    <source>
        <dbReference type="Pfam" id="PF13649"/>
    </source>
</evidence>
<protein>
    <submittedName>
        <fullName evidence="4">SAM-dependent methyltransferase</fullName>
    </submittedName>
</protein>
<dbReference type="SUPFAM" id="SSF53335">
    <property type="entry name" value="S-adenosyl-L-methionine-dependent methyltransferases"/>
    <property type="match status" value="1"/>
</dbReference>
<keyword evidence="1 4" id="KW-0489">Methyltransferase</keyword>